<evidence type="ECO:0000259" key="1">
    <source>
        <dbReference type="PROSITE" id="PS50943"/>
    </source>
</evidence>
<dbReference type="EMBL" id="CP003587">
    <property type="protein sequence ID" value="AGY57036.1"/>
    <property type="molecule type" value="Genomic_DNA"/>
</dbReference>
<dbReference type="SMART" id="SM00530">
    <property type="entry name" value="HTH_XRE"/>
    <property type="match status" value="1"/>
</dbReference>
<sequence length="81" mass="8979">MLTDAPKVIRWRLREVMARKRITGRDLASALDLHETSISRLRASDTMPRLDGEQLNALCQALDCTPGDLLEYIPDDAGQGG</sequence>
<dbReference type="PROSITE" id="PS50943">
    <property type="entry name" value="HTH_CROC1"/>
    <property type="match status" value="1"/>
</dbReference>
<dbReference type="RefSeq" id="WP_023172085.1">
    <property type="nucleotide sequence ID" value="NC_022600.1"/>
</dbReference>
<evidence type="ECO:0000313" key="3">
    <source>
        <dbReference type="Proteomes" id="UP000017396"/>
    </source>
</evidence>
<dbReference type="HOGENOM" id="CLU_066192_31_8_3"/>
<protein>
    <submittedName>
        <fullName evidence="2">XRE family transcriptional regulator</fullName>
    </submittedName>
</protein>
<dbReference type="PANTHER" id="PTHR37301:SF1">
    <property type="entry name" value="DNA-BINDING PROTEIN"/>
    <property type="match status" value="1"/>
</dbReference>
<name>U5QDQ1_GLOK1</name>
<organism evidence="2 3">
    <name type="scientific">Gloeobacter kilaueensis (strain ATCC BAA-2537 / CCAP 1431/1 / ULC 316 / JS1)</name>
    <dbReference type="NCBI Taxonomy" id="1183438"/>
    <lineage>
        <taxon>Bacteria</taxon>
        <taxon>Bacillati</taxon>
        <taxon>Cyanobacteriota</taxon>
        <taxon>Cyanophyceae</taxon>
        <taxon>Gloeobacterales</taxon>
        <taxon>Gloeobacteraceae</taxon>
        <taxon>Gloeobacter</taxon>
    </lineage>
</organism>
<dbReference type="Proteomes" id="UP000017396">
    <property type="component" value="Chromosome"/>
</dbReference>
<dbReference type="Gene3D" id="1.10.260.40">
    <property type="entry name" value="lambda repressor-like DNA-binding domains"/>
    <property type="match status" value="1"/>
</dbReference>
<proteinExistence type="predicted"/>
<accession>U5QDQ1</accession>
<dbReference type="Pfam" id="PF13443">
    <property type="entry name" value="HTH_26"/>
    <property type="match status" value="1"/>
</dbReference>
<dbReference type="InterPro" id="IPR001387">
    <property type="entry name" value="Cro/C1-type_HTH"/>
</dbReference>
<dbReference type="KEGG" id="glj:GKIL_0790"/>
<dbReference type="CDD" id="cd00093">
    <property type="entry name" value="HTH_XRE"/>
    <property type="match status" value="1"/>
</dbReference>
<gene>
    <name evidence="2" type="ORF">GKIL_0790</name>
</gene>
<evidence type="ECO:0000313" key="2">
    <source>
        <dbReference type="EMBL" id="AGY57036.1"/>
    </source>
</evidence>
<reference evidence="2 3" key="1">
    <citation type="journal article" date="2013" name="PLoS ONE">
        <title>Cultivation and Complete Genome Sequencing of Gloeobacter kilaueensis sp. nov., from a Lava Cave in Kilauea Caldera, Hawai'i.</title>
        <authorList>
            <person name="Saw J.H."/>
            <person name="Schatz M."/>
            <person name="Brown M.V."/>
            <person name="Kunkel D.D."/>
            <person name="Foster J.S."/>
            <person name="Shick H."/>
            <person name="Christensen S."/>
            <person name="Hou S."/>
            <person name="Wan X."/>
            <person name="Donachie S.P."/>
        </authorList>
    </citation>
    <scope>NUCLEOTIDE SEQUENCE [LARGE SCALE GENOMIC DNA]</scope>
    <source>
        <strain evidence="3">JS</strain>
    </source>
</reference>
<dbReference type="STRING" id="1183438.GKIL_0790"/>
<dbReference type="eggNOG" id="COG3655">
    <property type="taxonomic scope" value="Bacteria"/>
</dbReference>
<dbReference type="AlphaFoldDB" id="U5QDQ1"/>
<dbReference type="InterPro" id="IPR010982">
    <property type="entry name" value="Lambda_DNA-bd_dom_sf"/>
</dbReference>
<feature type="domain" description="HTH cro/C1-type" evidence="1">
    <location>
        <begin position="13"/>
        <end position="69"/>
    </location>
</feature>
<dbReference type="SUPFAM" id="SSF47413">
    <property type="entry name" value="lambda repressor-like DNA-binding domains"/>
    <property type="match status" value="1"/>
</dbReference>
<dbReference type="GO" id="GO:0003677">
    <property type="term" value="F:DNA binding"/>
    <property type="evidence" value="ECO:0007669"/>
    <property type="project" value="InterPro"/>
</dbReference>
<keyword evidence="3" id="KW-1185">Reference proteome</keyword>
<dbReference type="PANTHER" id="PTHR37301">
    <property type="entry name" value="DNA-BINDING PROTEIN-RELATED"/>
    <property type="match status" value="1"/>
</dbReference>